<keyword evidence="3" id="KW-0804">Transcription</keyword>
<dbReference type="Proteomes" id="UP000245410">
    <property type="component" value="Unassembled WGS sequence"/>
</dbReference>
<dbReference type="GO" id="GO:0003677">
    <property type="term" value="F:DNA binding"/>
    <property type="evidence" value="ECO:0007669"/>
    <property type="project" value="UniProtKB-KW"/>
</dbReference>
<evidence type="ECO:0000259" key="4">
    <source>
        <dbReference type="PROSITE" id="PS50987"/>
    </source>
</evidence>
<dbReference type="InterPro" id="IPR036390">
    <property type="entry name" value="WH_DNA-bd_sf"/>
</dbReference>
<evidence type="ECO:0000256" key="1">
    <source>
        <dbReference type="ARBA" id="ARBA00023015"/>
    </source>
</evidence>
<dbReference type="PROSITE" id="PS50987">
    <property type="entry name" value="HTH_ARSR_2"/>
    <property type="match status" value="1"/>
</dbReference>
<feature type="domain" description="HTH arsR-type" evidence="4">
    <location>
        <begin position="238"/>
        <end position="335"/>
    </location>
</feature>
<dbReference type="InterPro" id="IPR051011">
    <property type="entry name" value="Metal_resp_trans_reg"/>
</dbReference>
<dbReference type="OrthoDB" id="3460651at2"/>
<dbReference type="Gene3D" id="1.10.10.10">
    <property type="entry name" value="Winged helix-like DNA-binding domain superfamily/Winged helix DNA-binding domain"/>
    <property type="match status" value="1"/>
</dbReference>
<dbReference type="InterPro" id="IPR001845">
    <property type="entry name" value="HTH_ArsR_DNA-bd_dom"/>
</dbReference>
<gene>
    <name evidence="5" type="ORF">DKT68_27565</name>
</gene>
<name>A0A317CS90_9ACTN</name>
<dbReference type="CDD" id="cd00090">
    <property type="entry name" value="HTH_ARSR"/>
    <property type="match status" value="1"/>
</dbReference>
<dbReference type="RefSeq" id="WP_109820303.1">
    <property type="nucleotide sequence ID" value="NZ_QGKR01000318.1"/>
</dbReference>
<sequence>MLHLQLGAADLCRVRFADRLHPVGTALLAGQWLRDPTVAVMAPSLAERAAAVEADGAAQAATAILRHLLPDRGRLPDFVTPWDGLESVAAGLEAIRATPARRVRAEVTASYADAAPSPLRRRFAAADPEVLDLFGGAVRTWFDAVLAPHWPDLVAAHRQQVTCASQRLARHGLAGLLEGLHPAIRWREPVLEVRTWWHGELTGTGHGLILLPSPLAGPRPRVLVEPGRPILLVYPAPMPRPAASAGVDSLGRLLGTTRALVLRRLAGDGELTTTMLARAVGISLSSTSEHATALRSAGLIASERDGGAVRHQLTPLGAHLLGAGPEASMPYSSAAWPSVGQAAGRPPALP</sequence>
<keyword evidence="2" id="KW-0238">DNA-binding</keyword>
<protein>
    <submittedName>
        <fullName evidence="5">Transcriptional regulator</fullName>
    </submittedName>
</protein>
<dbReference type="AlphaFoldDB" id="A0A317CS90"/>
<accession>A0A317CS90</accession>
<proteinExistence type="predicted"/>
<dbReference type="SUPFAM" id="SSF46785">
    <property type="entry name" value="Winged helix' DNA-binding domain"/>
    <property type="match status" value="1"/>
</dbReference>
<dbReference type="PANTHER" id="PTHR43132">
    <property type="entry name" value="ARSENICAL RESISTANCE OPERON REPRESSOR ARSR-RELATED"/>
    <property type="match status" value="1"/>
</dbReference>
<evidence type="ECO:0000313" key="6">
    <source>
        <dbReference type="Proteomes" id="UP000245410"/>
    </source>
</evidence>
<comment type="caution">
    <text evidence="5">The sequence shown here is derived from an EMBL/GenBank/DDBJ whole genome shotgun (WGS) entry which is preliminary data.</text>
</comment>
<dbReference type="PANTHER" id="PTHR43132:SF8">
    <property type="entry name" value="HTH-TYPE TRANSCRIPTIONAL REGULATOR KMTR"/>
    <property type="match status" value="1"/>
</dbReference>
<dbReference type="InterPro" id="IPR036388">
    <property type="entry name" value="WH-like_DNA-bd_sf"/>
</dbReference>
<dbReference type="InterPro" id="IPR011991">
    <property type="entry name" value="ArsR-like_HTH"/>
</dbReference>
<evidence type="ECO:0000256" key="2">
    <source>
        <dbReference type="ARBA" id="ARBA00023125"/>
    </source>
</evidence>
<dbReference type="GO" id="GO:0003700">
    <property type="term" value="F:DNA-binding transcription factor activity"/>
    <property type="evidence" value="ECO:0007669"/>
    <property type="project" value="InterPro"/>
</dbReference>
<keyword evidence="1" id="KW-0805">Transcription regulation</keyword>
<evidence type="ECO:0000256" key="3">
    <source>
        <dbReference type="ARBA" id="ARBA00023163"/>
    </source>
</evidence>
<evidence type="ECO:0000313" key="5">
    <source>
        <dbReference type="EMBL" id="PWR05349.1"/>
    </source>
</evidence>
<dbReference type="EMBL" id="QGKR01000318">
    <property type="protein sequence ID" value="PWR05349.1"/>
    <property type="molecule type" value="Genomic_DNA"/>
</dbReference>
<organism evidence="5 6">
    <name type="scientific">Micromonospora acroterricola</name>
    <dbReference type="NCBI Taxonomy" id="2202421"/>
    <lineage>
        <taxon>Bacteria</taxon>
        <taxon>Bacillati</taxon>
        <taxon>Actinomycetota</taxon>
        <taxon>Actinomycetes</taxon>
        <taxon>Micromonosporales</taxon>
        <taxon>Micromonosporaceae</taxon>
        <taxon>Micromonospora</taxon>
    </lineage>
</organism>
<keyword evidence="6" id="KW-1185">Reference proteome</keyword>
<dbReference type="SMART" id="SM00418">
    <property type="entry name" value="HTH_ARSR"/>
    <property type="match status" value="1"/>
</dbReference>
<reference evidence="5 6" key="1">
    <citation type="submission" date="2018-05" db="EMBL/GenBank/DDBJ databases">
        <title>Micromonospora atacamensis sp. nov., a novel actinobacteria isolated from high altitude Atacama Desert soil.</title>
        <authorList>
            <person name="Carro L."/>
            <person name="Golinska P."/>
            <person name="Klenk H.-P."/>
            <person name="Goodfellow M."/>
        </authorList>
    </citation>
    <scope>NUCLEOTIDE SEQUENCE [LARGE SCALE GENOMIC DNA]</scope>
    <source>
        <strain evidence="5 6">5R2A7</strain>
    </source>
</reference>